<sequence>MIETRTGRKLRANHYRDLFFATADVRRNALLFLPLLPLFKYGQASRFTRGDVMAMARERIEHYTSPFFNRDEDARLFFYQLEDRRAWIVGSVALAALSFSCDLDIPDNLNVISSVLTEDAWVTCMRDHLGYTIHSANPCVGFYAKLARRRLVFRHKEIRNKTITVTISRGVEIFELFLRARTTLMANAISAQEMISTYADLTSNLQGISGYTPAFTRPLDVSFEMRESPFPGVIELLDDTATLGRPCGLACPGRTRISTDIAGIGHWAWGGMKEPARVGSTLRIQSAFVAVHSPISTYPKGMISLLAIKGCIRLTGYVSRAIRLIASRKSFHTGQKGRDSETLREHPLDMASLPDPAWPAVLHTKEQLVDFLYSKSVRSLATDIFNVEFHLGVYGSYAADETACTDDQGDRYSTFIFGRVINTVGPRPVFRVDGGSTNETALHLAFSNQVSQLAAMVKEGDEADSMNEDFNIDVHACTDSCREDGSGGTWIEIDVGGIPVFRDGPGGLVKTIATRASDIHLNVGDWVLYFYVNADAIRVLDFDSDVLAATDDDTLSEESMGAGLSEIESVNANPGSASEKGRAHSTEDVVESSDTDELNELGMAARLPDRPADETLLGACDCPKEQVPLRRRTLSFGTGGPSNGKGLRSTEATGNTSRERNDAPRDSGRPGDAIISPYHADEGREWWPINVDMGSRSDPIDVEWWSYLRPMPVKRPEETLEVRELVGAVPASEPDSDGSGSALRCMNRRLQGFDCGICWDTLYKPVTDVYACDLSPVSLPCRGTAYPRLAFEGELEVAISEGRVAGDG</sequence>
<dbReference type="Proteomes" id="UP001218218">
    <property type="component" value="Unassembled WGS sequence"/>
</dbReference>
<keyword evidence="3" id="KW-1185">Reference proteome</keyword>
<evidence type="ECO:0000313" key="2">
    <source>
        <dbReference type="EMBL" id="KAJ7326149.1"/>
    </source>
</evidence>
<proteinExistence type="predicted"/>
<evidence type="ECO:0000313" key="3">
    <source>
        <dbReference type="Proteomes" id="UP001218218"/>
    </source>
</evidence>
<organism evidence="2 3">
    <name type="scientific">Mycena albidolilacea</name>
    <dbReference type="NCBI Taxonomy" id="1033008"/>
    <lineage>
        <taxon>Eukaryota</taxon>
        <taxon>Fungi</taxon>
        <taxon>Dikarya</taxon>
        <taxon>Basidiomycota</taxon>
        <taxon>Agaricomycotina</taxon>
        <taxon>Agaricomycetes</taxon>
        <taxon>Agaricomycetidae</taxon>
        <taxon>Agaricales</taxon>
        <taxon>Marasmiineae</taxon>
        <taxon>Mycenaceae</taxon>
        <taxon>Mycena</taxon>
    </lineage>
</organism>
<dbReference type="AlphaFoldDB" id="A0AAD6ZJN3"/>
<feature type="region of interest" description="Disordered" evidence="1">
    <location>
        <begin position="557"/>
        <end position="597"/>
    </location>
</feature>
<name>A0AAD6ZJN3_9AGAR</name>
<evidence type="ECO:0000256" key="1">
    <source>
        <dbReference type="SAM" id="MobiDB-lite"/>
    </source>
</evidence>
<dbReference type="EMBL" id="JARIHO010000042">
    <property type="protein sequence ID" value="KAJ7326149.1"/>
    <property type="molecule type" value="Genomic_DNA"/>
</dbReference>
<reference evidence="2" key="1">
    <citation type="submission" date="2023-03" db="EMBL/GenBank/DDBJ databases">
        <title>Massive genome expansion in bonnet fungi (Mycena s.s.) driven by repeated elements and novel gene families across ecological guilds.</title>
        <authorList>
            <consortium name="Lawrence Berkeley National Laboratory"/>
            <person name="Harder C.B."/>
            <person name="Miyauchi S."/>
            <person name="Viragh M."/>
            <person name="Kuo A."/>
            <person name="Thoen E."/>
            <person name="Andreopoulos B."/>
            <person name="Lu D."/>
            <person name="Skrede I."/>
            <person name="Drula E."/>
            <person name="Henrissat B."/>
            <person name="Morin E."/>
            <person name="Kohler A."/>
            <person name="Barry K."/>
            <person name="LaButti K."/>
            <person name="Morin E."/>
            <person name="Salamov A."/>
            <person name="Lipzen A."/>
            <person name="Mereny Z."/>
            <person name="Hegedus B."/>
            <person name="Baldrian P."/>
            <person name="Stursova M."/>
            <person name="Weitz H."/>
            <person name="Taylor A."/>
            <person name="Grigoriev I.V."/>
            <person name="Nagy L.G."/>
            <person name="Martin F."/>
            <person name="Kauserud H."/>
        </authorList>
    </citation>
    <scope>NUCLEOTIDE SEQUENCE</scope>
    <source>
        <strain evidence="2">CBHHK002</strain>
    </source>
</reference>
<protein>
    <submittedName>
        <fullName evidence="2">Uncharacterized protein</fullName>
    </submittedName>
</protein>
<accession>A0AAD6ZJN3</accession>
<feature type="compositionally biased region" description="Basic and acidic residues" evidence="1">
    <location>
        <begin position="657"/>
        <end position="669"/>
    </location>
</feature>
<feature type="compositionally biased region" description="Acidic residues" evidence="1">
    <location>
        <begin position="588"/>
        <end position="597"/>
    </location>
</feature>
<feature type="region of interest" description="Disordered" evidence="1">
    <location>
        <begin position="631"/>
        <end position="677"/>
    </location>
</feature>
<comment type="caution">
    <text evidence="2">The sequence shown here is derived from an EMBL/GenBank/DDBJ whole genome shotgun (WGS) entry which is preliminary data.</text>
</comment>
<gene>
    <name evidence="2" type="ORF">DFH08DRAFT_968081</name>
</gene>